<dbReference type="InterPro" id="IPR007822">
    <property type="entry name" value="LANC-like"/>
</dbReference>
<organism evidence="1 2">
    <name type="scientific">Terracoccus luteus</name>
    <dbReference type="NCBI Taxonomy" id="53356"/>
    <lineage>
        <taxon>Bacteria</taxon>
        <taxon>Bacillati</taxon>
        <taxon>Actinomycetota</taxon>
        <taxon>Actinomycetes</taxon>
        <taxon>Micrococcales</taxon>
        <taxon>Intrasporangiaceae</taxon>
        <taxon>Terracoccus</taxon>
    </lineage>
</organism>
<dbReference type="RefSeq" id="WP_121033551.1">
    <property type="nucleotide sequence ID" value="NZ_RBXT01000001.1"/>
</dbReference>
<name>A0A495XWM7_9MICO</name>
<gene>
    <name evidence="1" type="ORF">DFJ68_2435</name>
</gene>
<dbReference type="Proteomes" id="UP000278440">
    <property type="component" value="Unassembled WGS sequence"/>
</dbReference>
<dbReference type="SMART" id="SM01260">
    <property type="entry name" value="LANC_like"/>
    <property type="match status" value="1"/>
</dbReference>
<protein>
    <submittedName>
        <fullName evidence="1">Lanthionine synthetase-like protein</fullName>
    </submittedName>
</protein>
<dbReference type="Gene3D" id="1.50.10.20">
    <property type="match status" value="1"/>
</dbReference>
<dbReference type="Pfam" id="PF05147">
    <property type="entry name" value="LANC_like"/>
    <property type="match status" value="2"/>
</dbReference>
<dbReference type="CDD" id="cd04434">
    <property type="entry name" value="LanC_like"/>
    <property type="match status" value="1"/>
</dbReference>
<dbReference type="EMBL" id="RBXT01000001">
    <property type="protein sequence ID" value="RKT78981.1"/>
    <property type="molecule type" value="Genomic_DNA"/>
</dbReference>
<comment type="caution">
    <text evidence="1">The sequence shown here is derived from an EMBL/GenBank/DDBJ whole genome shotgun (WGS) entry which is preliminary data.</text>
</comment>
<sequence length="425" mass="45465">MGTPGSDRAAVAEDLARRAVDWLVAAREQQADRVSTVGSDPDPSLYSGDAGVLLALHEAAEHTGSARLRRLVDEGADRLAAQVDDVDVSSLYFGLTGIAFTLHVLMREDAAAHALRLVRSRAVDGRWGPMFELLAGNAGIALGALRAGDHDLAVAAVEHYLSEATPTASGVNWAVRPTPARSHHVAHGTLGIVLALGTVGSEVGRGDLVELALRGAADVVGRDEQGPEGFLVPHSDPPHRPDLIERYSLGWCNGPAGDAQTFRLLHQVTGDDRWRALGDRCWHTVVTSGLPARLRPGFWDNSGRCCGTAGVLALALDRVVERGDHGDHGGHGGHEDPGVFADVLVDDLLARATVDEDGARWSNHEHRDDPPDLRPERGWAMGSAGIVRELLRYARVRVGRDDAYAVPWPDHPTRPRRHPAGILGA</sequence>
<reference evidence="1 2" key="1">
    <citation type="submission" date="2018-10" db="EMBL/GenBank/DDBJ databases">
        <title>Sequencing the genomes of 1000 actinobacteria strains.</title>
        <authorList>
            <person name="Klenk H.-P."/>
        </authorList>
    </citation>
    <scope>NUCLEOTIDE SEQUENCE [LARGE SCALE GENOMIC DNA]</scope>
    <source>
        <strain evidence="1 2">DSM 44267</strain>
    </source>
</reference>
<keyword evidence="2" id="KW-1185">Reference proteome</keyword>
<dbReference type="OrthoDB" id="3863115at2"/>
<accession>A0A495XWM7</accession>
<evidence type="ECO:0000313" key="1">
    <source>
        <dbReference type="EMBL" id="RKT78981.1"/>
    </source>
</evidence>
<proteinExistence type="predicted"/>
<dbReference type="AlphaFoldDB" id="A0A495XWM7"/>
<dbReference type="PRINTS" id="PR01950">
    <property type="entry name" value="LANCSUPER"/>
</dbReference>
<dbReference type="GO" id="GO:0031179">
    <property type="term" value="P:peptide modification"/>
    <property type="evidence" value="ECO:0007669"/>
    <property type="project" value="InterPro"/>
</dbReference>
<evidence type="ECO:0000313" key="2">
    <source>
        <dbReference type="Proteomes" id="UP000278440"/>
    </source>
</evidence>
<dbReference type="SUPFAM" id="SSF158745">
    <property type="entry name" value="LanC-like"/>
    <property type="match status" value="1"/>
</dbReference>